<protein>
    <submittedName>
        <fullName evidence="2">Uncharacterized protein</fullName>
    </submittedName>
</protein>
<reference evidence="2" key="2">
    <citation type="journal article" date="2021" name="PeerJ">
        <title>Extensive microbial diversity within the chicken gut microbiome revealed by metagenomics and culture.</title>
        <authorList>
            <person name="Gilroy R."/>
            <person name="Ravi A."/>
            <person name="Getino M."/>
            <person name="Pursley I."/>
            <person name="Horton D.L."/>
            <person name="Alikhan N.F."/>
            <person name="Baker D."/>
            <person name="Gharbi K."/>
            <person name="Hall N."/>
            <person name="Watson M."/>
            <person name="Adriaenssens E.M."/>
            <person name="Foster-Nyarko E."/>
            <person name="Jarju S."/>
            <person name="Secka A."/>
            <person name="Antonio M."/>
            <person name="Oren A."/>
            <person name="Chaudhuri R.R."/>
            <person name="La Ragione R."/>
            <person name="Hildebrand F."/>
            <person name="Pallen M.J."/>
        </authorList>
    </citation>
    <scope>NUCLEOTIDE SEQUENCE</scope>
    <source>
        <strain evidence="2">ChiHjej12B11-29160</strain>
    </source>
</reference>
<feature type="transmembrane region" description="Helical" evidence="1">
    <location>
        <begin position="156"/>
        <end position="177"/>
    </location>
</feature>
<keyword evidence="1" id="KW-0812">Transmembrane</keyword>
<reference evidence="2" key="1">
    <citation type="submission" date="2020-10" db="EMBL/GenBank/DDBJ databases">
        <authorList>
            <person name="Gilroy R."/>
        </authorList>
    </citation>
    <scope>NUCLEOTIDE SEQUENCE</scope>
    <source>
        <strain evidence="2">ChiHjej12B11-29160</strain>
    </source>
</reference>
<dbReference type="AlphaFoldDB" id="A0A9D1L558"/>
<evidence type="ECO:0000313" key="2">
    <source>
        <dbReference type="EMBL" id="HIU24530.1"/>
    </source>
</evidence>
<feature type="transmembrane region" description="Helical" evidence="1">
    <location>
        <begin position="7"/>
        <end position="29"/>
    </location>
</feature>
<proteinExistence type="predicted"/>
<keyword evidence="1" id="KW-1133">Transmembrane helix</keyword>
<name>A0A9D1L558_9ACTN</name>
<evidence type="ECO:0000313" key="3">
    <source>
        <dbReference type="Proteomes" id="UP000824078"/>
    </source>
</evidence>
<dbReference type="Proteomes" id="UP000824078">
    <property type="component" value="Unassembled WGS sequence"/>
</dbReference>
<sequence>MAWFSKYLRLLPAVIGGLLGLIIGLIIGLKSLGLPLMPGSTIEMCYVGVEQKSDAHLVSAREVARDVATSAMIPALVSTDTTPSIWNVVWLGDSDLVLIASAQEQTDALARIEAAKGDLAQAVEDHNTNLESYALCDVVPSNELEHRATGVLMDRLASTILVGTGIGVLGGLAVWHIRRMCAGEDKRL</sequence>
<gene>
    <name evidence="2" type="ORF">IAD17_06365</name>
</gene>
<organism evidence="2 3">
    <name type="scientific">Candidatus Coprovicinus avistercoris</name>
    <dbReference type="NCBI Taxonomy" id="2840754"/>
    <lineage>
        <taxon>Bacteria</taxon>
        <taxon>Bacillati</taxon>
        <taxon>Actinomycetota</taxon>
        <taxon>Coriobacteriia</taxon>
        <taxon>Coriobacteriales</taxon>
        <taxon>Coriobacteriaceae</taxon>
        <taxon>Coriobacteriaceae incertae sedis</taxon>
        <taxon>Candidatus Coprovicinus</taxon>
    </lineage>
</organism>
<evidence type="ECO:0000256" key="1">
    <source>
        <dbReference type="SAM" id="Phobius"/>
    </source>
</evidence>
<accession>A0A9D1L558</accession>
<dbReference type="EMBL" id="DVMQ01000017">
    <property type="protein sequence ID" value="HIU24530.1"/>
    <property type="molecule type" value="Genomic_DNA"/>
</dbReference>
<keyword evidence="1" id="KW-0472">Membrane</keyword>
<comment type="caution">
    <text evidence="2">The sequence shown here is derived from an EMBL/GenBank/DDBJ whole genome shotgun (WGS) entry which is preliminary data.</text>
</comment>